<dbReference type="GO" id="GO:0031087">
    <property type="term" value="P:deadenylation-independent decapping of nuclear-transcribed mRNA"/>
    <property type="evidence" value="ECO:0007669"/>
    <property type="project" value="InterPro"/>
</dbReference>
<dbReference type="InterPro" id="IPR036322">
    <property type="entry name" value="WD40_repeat_dom_sf"/>
</dbReference>
<evidence type="ECO:0000256" key="6">
    <source>
        <dbReference type="ARBA" id="ARBA00022664"/>
    </source>
</evidence>
<feature type="compositionally biased region" description="Low complexity" evidence="10">
    <location>
        <begin position="39"/>
        <end position="48"/>
    </location>
</feature>
<evidence type="ECO:0000256" key="9">
    <source>
        <dbReference type="PROSITE-ProRule" id="PRU00221"/>
    </source>
</evidence>
<feature type="region of interest" description="Disordered" evidence="10">
    <location>
        <begin position="630"/>
        <end position="749"/>
    </location>
</feature>
<feature type="compositionally biased region" description="Low complexity" evidence="10">
    <location>
        <begin position="921"/>
        <end position="942"/>
    </location>
</feature>
<keyword evidence="5 9" id="KW-0853">WD repeat</keyword>
<dbReference type="Pfam" id="PF21289">
    <property type="entry name" value="EDC4_C"/>
    <property type="match status" value="1"/>
</dbReference>
<evidence type="ECO:0000256" key="5">
    <source>
        <dbReference type="ARBA" id="ARBA00022574"/>
    </source>
</evidence>
<dbReference type="SMART" id="SM00320">
    <property type="entry name" value="WD40"/>
    <property type="match status" value="3"/>
</dbReference>
<evidence type="ECO:0000256" key="2">
    <source>
        <dbReference type="ARBA" id="ARBA00009639"/>
    </source>
</evidence>
<name>A0A6A1W8Q9_9ROSI</name>
<dbReference type="GO" id="GO:0000932">
    <property type="term" value="C:P-body"/>
    <property type="evidence" value="ECO:0007669"/>
    <property type="project" value="UniProtKB-SubCell"/>
</dbReference>
<feature type="region of interest" description="Disordered" evidence="10">
    <location>
        <begin position="113"/>
        <end position="158"/>
    </location>
</feature>
<protein>
    <submittedName>
        <fullName evidence="13">Enhancer of mRNA-decapping protein 4</fullName>
    </submittedName>
</protein>
<feature type="domain" description="Enhancer of mRNA-decapping protein 4 WD40 repeat region" evidence="11">
    <location>
        <begin position="190"/>
        <end position="502"/>
    </location>
</feature>
<keyword evidence="7" id="KW-0677">Repeat</keyword>
<keyword evidence="4" id="KW-0597">Phosphoprotein</keyword>
<dbReference type="InterPro" id="IPR045152">
    <property type="entry name" value="EDC4-like"/>
</dbReference>
<dbReference type="InterPro" id="IPR049404">
    <property type="entry name" value="EDC4_C"/>
</dbReference>
<dbReference type="InterPro" id="IPR001680">
    <property type="entry name" value="WD40_rpt"/>
</dbReference>
<dbReference type="PROSITE" id="PS50082">
    <property type="entry name" value="WD_REPEATS_2"/>
    <property type="match status" value="2"/>
</dbReference>
<dbReference type="FunFam" id="2.130.10.10:FF:000232">
    <property type="entry name" value="enhancer of mRNA-decapping protein 4"/>
    <property type="match status" value="1"/>
</dbReference>
<feature type="domain" description="Enhancer of mRNA-decapping protein 4 C-terminal" evidence="12">
    <location>
        <begin position="1329"/>
        <end position="1402"/>
    </location>
</feature>
<evidence type="ECO:0000259" key="11">
    <source>
        <dbReference type="Pfam" id="PF16529"/>
    </source>
</evidence>
<feature type="repeat" description="WD" evidence="9">
    <location>
        <begin position="356"/>
        <end position="389"/>
    </location>
</feature>
<dbReference type="Gene3D" id="1.10.220.100">
    <property type="entry name" value="conserved c-terminal region of ge- 1"/>
    <property type="match status" value="1"/>
</dbReference>
<dbReference type="EMBL" id="RXIC02000020">
    <property type="protein sequence ID" value="KAB1221632.1"/>
    <property type="molecule type" value="Genomic_DNA"/>
</dbReference>
<dbReference type="InterPro" id="IPR015943">
    <property type="entry name" value="WD40/YVTN_repeat-like_dom_sf"/>
</dbReference>
<evidence type="ECO:0000313" key="13">
    <source>
        <dbReference type="EMBL" id="KAB1221632.1"/>
    </source>
</evidence>
<keyword evidence="6" id="KW-0507">mRNA processing</keyword>
<dbReference type="SUPFAM" id="SSF50978">
    <property type="entry name" value="WD40 repeat-like"/>
    <property type="match status" value="1"/>
</dbReference>
<feature type="region of interest" description="Disordered" evidence="10">
    <location>
        <begin position="862"/>
        <end position="950"/>
    </location>
</feature>
<feature type="compositionally biased region" description="Low complexity" evidence="10">
    <location>
        <begin position="7"/>
        <end position="16"/>
    </location>
</feature>
<comment type="caution">
    <text evidence="13">The sequence shown here is derived from an EMBL/GenBank/DDBJ whole genome shotgun (WGS) entry which is preliminary data.</text>
</comment>
<feature type="compositionally biased region" description="Pro residues" evidence="10">
    <location>
        <begin position="49"/>
        <end position="69"/>
    </location>
</feature>
<dbReference type="Pfam" id="PF16529">
    <property type="entry name" value="Ge1_WD40"/>
    <property type="match status" value="1"/>
</dbReference>
<evidence type="ECO:0000256" key="7">
    <source>
        <dbReference type="ARBA" id="ARBA00022737"/>
    </source>
</evidence>
<dbReference type="PANTHER" id="PTHR15598:SF7">
    <property type="entry name" value="ENHANCER OF MRNA-DECAPPING-LIKE PROTEIN"/>
    <property type="match status" value="1"/>
</dbReference>
<feature type="compositionally biased region" description="Polar residues" evidence="10">
    <location>
        <begin position="683"/>
        <end position="694"/>
    </location>
</feature>
<keyword evidence="14" id="KW-1185">Reference proteome</keyword>
<feature type="compositionally biased region" description="Polar residues" evidence="10">
    <location>
        <begin position="862"/>
        <end position="873"/>
    </location>
</feature>
<dbReference type="InterPro" id="IPR044938">
    <property type="entry name" value="EDC4_C_sf"/>
</dbReference>
<comment type="similarity">
    <text evidence="2">Belongs to the WD repeat EDC4 family.</text>
</comment>
<feature type="region of interest" description="Disordered" evidence="10">
    <location>
        <begin position="1"/>
        <end position="69"/>
    </location>
</feature>
<sequence length="1431" mass="155006">MASSPGNPNLQNQNQQIDVQKLFKPSPNPPASVSPSPSPSGNLNSSPSFPTPAPTSPAPYPMPSSSYPPPTGPSYPFPHFIPYPPAPLDHFQLQHQNQHQLLPSSARLMALLTTQNPPSSSPNSDVPQTSMPFPSPAASSSSNPPSTPSTPAPTRLLSTKLPKGRHLIGDRVVYDIDAHLPGESQPQLEVTPITKYGSDPGLVLGRQIAVNRSYICYGLKLGNIRVLNIHTALRSLLRGHTQRVTDTAFFNEDVHLLASASVDGRVFIWKINEGPDEEDKPQITGKIVIAIQIEVEGESVHPRVCWHPHKQEILMVATGRRILKIDTIKVGKGKAFSAEEPLKCPLDTLIDGIQLVGEHDCEVTELSMCQWMTSRLASASMDGTVKIWEDRKALPLAVFKPHDGNPVNSVTFLTAPHRPDHIVLITAGTLNQEVKIWASAGEEGWLLPSDAESWQCTQTLDIRSSSEPKMEYAFFNQVVALPCAALFLLANAKKNAIYAVHIDYGPNPAATRMDYLAEFTVTMPILSLTGTSDSLPDGVHIVQVYCVQTQAIQQYALHLSQCLPPPLDNVDFEKSDSNASRVFEASDGSATFEPPHGRKPIEIPVINASPMPPILLSSSEVATVVSHPANLASSEDTSIPEVANSGVKRIPSDLPSITGENIHTASTSLPLSPRLTHKLSGFRSPSNSVENNPPATDYGRDQPAPEYSADGRVDSANDNMTDGSPSDDKLRKGDKSSAQNGIAMVSNPPITFKQPTHLVTPSELLSAVSSSSENLQTNQGVNVVEAKVRDVVVNNDAESIEVEVKVIGETGTSRDNEFDCQTDSHVMLAEKKEKSFYSQASDLGIQMARDYRVGTYKVERLQQTSDVNSTKAPNQPPDTSVEEVQDMIKDIPAKAGESEPPMAALQSPVPALKGKRQKGKNSQVSVPSSPSPSISMESSNEPCDTSATPSMENALPQLLAMQEMLDRLMSAQKEMQKQMNMVVSGSVTKEGKRLEGSLGRSMEKVVKANTDALWARFQEENAKQEKSEQDRMQQITNMITNHMNKDLPAMLEKTLKKEIALVGPTVARAITPIVEKTTSSAIMESFQKGVGEKSVNQLEKVVSAKLEGSVTRQIQAQFQTSGKQALQDALRSSLEASIIPAFEMSCKALFDQVDATFQKGLSKHTTSVQQQFESTHSPLAIALRDAINSASAITQTLSGELADGQRKLLVIAATGANSNASNPLVTQLSNGLAGLHETGEAPLDPTKELSRLIAECKFEEAFAGALHRRDVSIVSWLCSQDSEYLLGVYDCNLQYAMECSSSRTGLHGKCALSDDVQLRLCQSGVAKLQVDLQRILSMVPLPLSQGVLLALLQQLAYDISNETSTKLAWLTDVAVAINPADSTIAMHVHPIFEQVYQILGHQRNLPTTSASEASGIRLLMHVINSVLMSCK</sequence>
<evidence type="ECO:0000256" key="8">
    <source>
        <dbReference type="ARBA" id="ARBA00023054"/>
    </source>
</evidence>
<comment type="subcellular location">
    <subcellularLocation>
        <location evidence="1">Cytoplasm</location>
        <location evidence="1">P-body</location>
    </subcellularLocation>
</comment>
<evidence type="ECO:0000313" key="14">
    <source>
        <dbReference type="Proteomes" id="UP000516437"/>
    </source>
</evidence>
<keyword evidence="8" id="KW-0175">Coiled coil</keyword>
<feature type="compositionally biased region" description="Basic and acidic residues" evidence="10">
    <location>
        <begin position="726"/>
        <end position="735"/>
    </location>
</feature>
<dbReference type="Proteomes" id="UP000516437">
    <property type="component" value="Chromosome 2"/>
</dbReference>
<dbReference type="GO" id="GO:0006397">
    <property type="term" value="P:mRNA processing"/>
    <property type="evidence" value="ECO:0007669"/>
    <property type="project" value="UniProtKB-KW"/>
</dbReference>
<feature type="compositionally biased region" description="Low complexity" evidence="10">
    <location>
        <begin position="116"/>
        <end position="144"/>
    </location>
</feature>
<evidence type="ECO:0000256" key="4">
    <source>
        <dbReference type="ARBA" id="ARBA00022553"/>
    </source>
</evidence>
<dbReference type="FunFam" id="1.10.220.100:FF:000001">
    <property type="entry name" value="Enhancer of mRNA-decapping protein 4"/>
    <property type="match status" value="1"/>
</dbReference>
<feature type="compositionally biased region" description="Pro residues" evidence="10">
    <location>
        <begin position="26"/>
        <end position="38"/>
    </location>
</feature>
<evidence type="ECO:0000256" key="3">
    <source>
        <dbReference type="ARBA" id="ARBA00022490"/>
    </source>
</evidence>
<feature type="repeat" description="WD" evidence="9">
    <location>
        <begin position="237"/>
        <end position="279"/>
    </location>
</feature>
<gene>
    <name evidence="13" type="ORF">CJ030_MR2G024059</name>
</gene>
<evidence type="ECO:0000256" key="10">
    <source>
        <dbReference type="SAM" id="MobiDB-lite"/>
    </source>
</evidence>
<evidence type="ECO:0000256" key="1">
    <source>
        <dbReference type="ARBA" id="ARBA00004201"/>
    </source>
</evidence>
<proteinExistence type="inferred from homology"/>
<dbReference type="PROSITE" id="PS50294">
    <property type="entry name" value="WD_REPEATS_REGION"/>
    <property type="match status" value="1"/>
</dbReference>
<feature type="compositionally biased region" description="Polar residues" evidence="10">
    <location>
        <begin position="658"/>
        <end position="670"/>
    </location>
</feature>
<dbReference type="OrthoDB" id="21128at2759"/>
<dbReference type="Gene3D" id="2.130.10.10">
    <property type="entry name" value="YVTN repeat-like/Quinoprotein amine dehydrogenase"/>
    <property type="match status" value="1"/>
</dbReference>
<dbReference type="InterPro" id="IPR032401">
    <property type="entry name" value="EDC4_WD40"/>
</dbReference>
<reference evidence="13 14" key="1">
    <citation type="journal article" date="2019" name="Plant Biotechnol. J.">
        <title>The red bayberry genome and genetic basis of sex determination.</title>
        <authorList>
            <person name="Jia H.M."/>
            <person name="Jia H.J."/>
            <person name="Cai Q.L."/>
            <person name="Wang Y."/>
            <person name="Zhao H.B."/>
            <person name="Yang W.F."/>
            <person name="Wang G.Y."/>
            <person name="Li Y.H."/>
            <person name="Zhan D.L."/>
            <person name="Shen Y.T."/>
            <person name="Niu Q.F."/>
            <person name="Chang L."/>
            <person name="Qiu J."/>
            <person name="Zhao L."/>
            <person name="Xie H.B."/>
            <person name="Fu W.Y."/>
            <person name="Jin J."/>
            <person name="Li X.W."/>
            <person name="Jiao Y."/>
            <person name="Zhou C.C."/>
            <person name="Tu T."/>
            <person name="Chai C.Y."/>
            <person name="Gao J.L."/>
            <person name="Fan L.J."/>
            <person name="van de Weg E."/>
            <person name="Wang J.Y."/>
            <person name="Gao Z.S."/>
        </authorList>
    </citation>
    <scope>NUCLEOTIDE SEQUENCE [LARGE SCALE GENOMIC DNA]</scope>
    <source>
        <tissue evidence="13">Leaves</tissue>
    </source>
</reference>
<organism evidence="13 14">
    <name type="scientific">Morella rubra</name>
    <name type="common">Chinese bayberry</name>
    <dbReference type="NCBI Taxonomy" id="262757"/>
    <lineage>
        <taxon>Eukaryota</taxon>
        <taxon>Viridiplantae</taxon>
        <taxon>Streptophyta</taxon>
        <taxon>Embryophyta</taxon>
        <taxon>Tracheophyta</taxon>
        <taxon>Spermatophyta</taxon>
        <taxon>Magnoliopsida</taxon>
        <taxon>eudicotyledons</taxon>
        <taxon>Gunneridae</taxon>
        <taxon>Pentapetalae</taxon>
        <taxon>rosids</taxon>
        <taxon>fabids</taxon>
        <taxon>Fagales</taxon>
        <taxon>Myricaceae</taxon>
        <taxon>Morella</taxon>
    </lineage>
</organism>
<dbReference type="PANTHER" id="PTHR15598">
    <property type="entry name" value="ENHANCER OF MRNA-DECAPPING PROTEIN 4"/>
    <property type="match status" value="1"/>
</dbReference>
<accession>A0A6A1W8Q9</accession>
<keyword evidence="3" id="KW-0963">Cytoplasm</keyword>
<evidence type="ECO:0000259" key="12">
    <source>
        <dbReference type="Pfam" id="PF21289"/>
    </source>
</evidence>